<proteinExistence type="predicted"/>
<evidence type="ECO:0000313" key="2">
    <source>
        <dbReference type="Proteomes" id="UP001204798"/>
    </source>
</evidence>
<dbReference type="EMBL" id="JANUCP010000002">
    <property type="protein sequence ID" value="MCS3918995.1"/>
    <property type="molecule type" value="Genomic_DNA"/>
</dbReference>
<protein>
    <submittedName>
        <fullName evidence="1">Uncharacterized protein</fullName>
    </submittedName>
</protein>
<evidence type="ECO:0000313" key="1">
    <source>
        <dbReference type="EMBL" id="MCS3918995.1"/>
    </source>
</evidence>
<organism evidence="1 2">
    <name type="scientific">Candidatus Fervidibacter sacchari</name>
    <dbReference type="NCBI Taxonomy" id="1448929"/>
    <lineage>
        <taxon>Bacteria</taxon>
        <taxon>Candidatus Fervidibacterota</taxon>
        <taxon>Candidatus Fervidibacter</taxon>
    </lineage>
</organism>
<name>A0ABT2EM19_9BACT</name>
<keyword evidence="2" id="KW-1185">Reference proteome</keyword>
<gene>
    <name evidence="1" type="ORF">M2350_001395</name>
</gene>
<dbReference type="RefSeq" id="WP_259095076.1">
    <property type="nucleotide sequence ID" value="NZ_CP130454.1"/>
</dbReference>
<sequence>MVLSSDEKEIYLALREGEEKGRVAAIDIAQKKLVRVLELSPTGCTSVVVIGDKLFAACLDGVYVIDIPAWRKQQ</sequence>
<accession>A0ABT2EM19</accession>
<dbReference type="Proteomes" id="UP001204798">
    <property type="component" value="Unassembled WGS sequence"/>
</dbReference>
<comment type="caution">
    <text evidence="1">The sequence shown here is derived from an EMBL/GenBank/DDBJ whole genome shotgun (WGS) entry which is preliminary data.</text>
</comment>
<dbReference type="SUPFAM" id="SSF101908">
    <property type="entry name" value="Putative isomerase YbhE"/>
    <property type="match status" value="1"/>
</dbReference>
<reference evidence="1 2" key="1">
    <citation type="submission" date="2022-08" db="EMBL/GenBank/DDBJ databases">
        <title>Bacterial and archaeal communities from various locations to study Microbial Dark Matter (Phase II).</title>
        <authorList>
            <person name="Stepanauskas R."/>
        </authorList>
    </citation>
    <scope>NUCLEOTIDE SEQUENCE [LARGE SCALE GENOMIC DNA]</scope>
    <source>
        <strain evidence="1 2">PD1</strain>
    </source>
</reference>